<name>A0ABV1QED9_STRMI</name>
<evidence type="ECO:0000313" key="3">
    <source>
        <dbReference type="Proteomes" id="UP001456562"/>
    </source>
</evidence>
<protein>
    <recommendedName>
        <fullName evidence="4">Ricin B lectin domain-containing protein</fullName>
    </recommendedName>
</protein>
<dbReference type="PROSITE" id="PS50231">
    <property type="entry name" value="RICIN_B_LECTIN"/>
    <property type="match status" value="1"/>
</dbReference>
<dbReference type="SUPFAM" id="SSF50370">
    <property type="entry name" value="Ricin B-like lectins"/>
    <property type="match status" value="1"/>
</dbReference>
<sequence length="171" mass="18077">MASWKKSCAVVAVVLAIGGGALAAAPAGAQSQVREAGLRSYPVADLTFVNDENNGQLGVRGSRLVADPDPQGLDIWVMQPPPGAPQGVLQIQRSGTNSCITATSSTQVVLADCANNPGRAQRWALDITPNQTTTIVSRQYPGQALTQVGESVRLDRLSDEDPNQLWHVYNS</sequence>
<organism evidence="2 3">
    <name type="scientific">Streptomyces microflavus</name>
    <name type="common">Streptomyces lipmanii</name>
    <dbReference type="NCBI Taxonomy" id="1919"/>
    <lineage>
        <taxon>Bacteria</taxon>
        <taxon>Bacillati</taxon>
        <taxon>Actinomycetota</taxon>
        <taxon>Actinomycetes</taxon>
        <taxon>Kitasatosporales</taxon>
        <taxon>Streptomycetaceae</taxon>
        <taxon>Streptomyces</taxon>
    </lineage>
</organism>
<accession>A0ABV1QED9</accession>
<dbReference type="CDD" id="cd00161">
    <property type="entry name" value="beta-trefoil_Ricin-like"/>
    <property type="match status" value="1"/>
</dbReference>
<dbReference type="RefSeq" id="WP_350241461.1">
    <property type="nucleotide sequence ID" value="NZ_JBEJUE010000060.1"/>
</dbReference>
<feature type="signal peptide" evidence="1">
    <location>
        <begin position="1"/>
        <end position="23"/>
    </location>
</feature>
<dbReference type="Proteomes" id="UP001456562">
    <property type="component" value="Unassembled WGS sequence"/>
</dbReference>
<dbReference type="Gene3D" id="2.80.10.50">
    <property type="match status" value="1"/>
</dbReference>
<evidence type="ECO:0000313" key="2">
    <source>
        <dbReference type="EMBL" id="MER0429451.1"/>
    </source>
</evidence>
<evidence type="ECO:0000256" key="1">
    <source>
        <dbReference type="SAM" id="SignalP"/>
    </source>
</evidence>
<dbReference type="EMBL" id="JBEJUE010000060">
    <property type="protein sequence ID" value="MER0429451.1"/>
    <property type="molecule type" value="Genomic_DNA"/>
</dbReference>
<gene>
    <name evidence="2" type="ORF">ABR748_35435</name>
</gene>
<evidence type="ECO:0008006" key="4">
    <source>
        <dbReference type="Google" id="ProtNLM"/>
    </source>
</evidence>
<feature type="chain" id="PRO_5046277783" description="Ricin B lectin domain-containing protein" evidence="1">
    <location>
        <begin position="24"/>
        <end position="171"/>
    </location>
</feature>
<comment type="caution">
    <text evidence="2">The sequence shown here is derived from an EMBL/GenBank/DDBJ whole genome shotgun (WGS) entry which is preliminary data.</text>
</comment>
<reference evidence="2 3" key="1">
    <citation type="submission" date="2024-01" db="EMBL/GenBank/DDBJ databases">
        <title>Metagenomic exploration of the rhizosphere soil microbial community and their significance in facilitating the development of wild simulated ginseng.</title>
        <authorList>
            <person name="Huang J."/>
        </authorList>
    </citation>
    <scope>NUCLEOTIDE SEQUENCE [LARGE SCALE GENOMIC DNA]</scope>
    <source>
        <strain evidence="2 3">WY141</strain>
    </source>
</reference>
<proteinExistence type="predicted"/>
<keyword evidence="1" id="KW-0732">Signal</keyword>
<dbReference type="InterPro" id="IPR035992">
    <property type="entry name" value="Ricin_B-like_lectins"/>
</dbReference>
<keyword evidence="3" id="KW-1185">Reference proteome</keyword>